<dbReference type="InterPro" id="IPR002104">
    <property type="entry name" value="Integrase_catalytic"/>
</dbReference>
<dbReference type="PROSITE" id="PS51898">
    <property type="entry name" value="TYR_RECOMBINASE"/>
    <property type="match status" value="1"/>
</dbReference>
<feature type="region of interest" description="Disordered" evidence="2">
    <location>
        <begin position="1"/>
        <end position="23"/>
    </location>
</feature>
<organism evidence="4 5">
    <name type="scientific">Cryobacterium psychrophilum</name>
    <dbReference type="NCBI Taxonomy" id="41988"/>
    <lineage>
        <taxon>Bacteria</taxon>
        <taxon>Bacillati</taxon>
        <taxon>Actinomycetota</taxon>
        <taxon>Actinomycetes</taxon>
        <taxon>Micrococcales</taxon>
        <taxon>Microbacteriaceae</taxon>
        <taxon>Cryobacterium</taxon>
    </lineage>
</organism>
<reference evidence="4 5" key="1">
    <citation type="submission" date="2019-03" db="EMBL/GenBank/DDBJ databases">
        <title>Genomics of glacier-inhabiting Cryobacterium strains.</title>
        <authorList>
            <person name="Liu Q."/>
            <person name="Xin Y.-H."/>
        </authorList>
    </citation>
    <scope>NUCLEOTIDE SEQUENCE [LARGE SCALE GENOMIC DNA]</scope>
    <source>
        <strain evidence="4 5">CGMCC 1.4292</strain>
    </source>
</reference>
<dbReference type="GO" id="GO:0015074">
    <property type="term" value="P:DNA integration"/>
    <property type="evidence" value="ECO:0007669"/>
    <property type="project" value="InterPro"/>
</dbReference>
<dbReference type="Gene3D" id="1.10.443.10">
    <property type="entry name" value="Intergrase catalytic core"/>
    <property type="match status" value="1"/>
</dbReference>
<evidence type="ECO:0000256" key="2">
    <source>
        <dbReference type="SAM" id="MobiDB-lite"/>
    </source>
</evidence>
<feature type="domain" description="Tyr recombinase" evidence="3">
    <location>
        <begin position="306"/>
        <end position="490"/>
    </location>
</feature>
<evidence type="ECO:0000259" key="3">
    <source>
        <dbReference type="PROSITE" id="PS51898"/>
    </source>
</evidence>
<dbReference type="SUPFAM" id="SSF56349">
    <property type="entry name" value="DNA breaking-rejoining enzymes"/>
    <property type="match status" value="1"/>
</dbReference>
<evidence type="ECO:0000313" key="4">
    <source>
        <dbReference type="EMBL" id="TFD79042.1"/>
    </source>
</evidence>
<protein>
    <recommendedName>
        <fullName evidence="3">Tyr recombinase domain-containing protein</fullName>
    </recommendedName>
</protein>
<dbReference type="InterPro" id="IPR011010">
    <property type="entry name" value="DNA_brk_join_enz"/>
</dbReference>
<dbReference type="Pfam" id="PF00589">
    <property type="entry name" value="Phage_integrase"/>
    <property type="match status" value="1"/>
</dbReference>
<comment type="caution">
    <text evidence="4">The sequence shown here is derived from an EMBL/GenBank/DDBJ whole genome shotgun (WGS) entry which is preliminary data.</text>
</comment>
<dbReference type="OrthoDB" id="5119524at2"/>
<sequence length="493" mass="54834">MPCEMRSPSRADPSALTRGRTGDGASFPQLEVAFRIDHVFNPHDHVPSKDPTQPGYIDSVLIGIGRDGRTIRCERGTDLLRMRVLEFGRAQLIKRALCHPGGALPRHEARCSEVGRRFAGGSGAKTRIGHGRSHYRTGCPNRACLGEMDRILRMSHIYEHPPEHFPCHPTIRRLSAPHTILRWPRMTPVSPPAVQRVIDNYVAVMPAAHWTAIESFVRDSVTSLGFQTRGVARNYLAATAKFAHWLWQTAAANLDPAAAFRPALVRRFVHEIMSARAETYQQQTAQRLNTLVAHFTAATPDRQTRKNPASVRPYASRDLITFRSSAARRTNVERRMNAHVLLALGAGAGMRAEEIALARISDVTTDGDELLVSVRGHRARTVPLRVEWRHALTTGINGREPGEWLFAGYRLPEYPARVIHQFGIDAPDEPTPSATRLRATWLVGHLNAGLRLDILLELAGLTSPTSLAPYMRAMTPYDMVDVRHLISGAEPAR</sequence>
<dbReference type="GO" id="GO:0003677">
    <property type="term" value="F:DNA binding"/>
    <property type="evidence" value="ECO:0007669"/>
    <property type="project" value="InterPro"/>
</dbReference>
<keyword evidence="1" id="KW-0233">DNA recombination</keyword>
<evidence type="ECO:0000313" key="5">
    <source>
        <dbReference type="Proteomes" id="UP000298218"/>
    </source>
</evidence>
<accession>A0A4Y8KQ16</accession>
<dbReference type="Proteomes" id="UP000298218">
    <property type="component" value="Unassembled WGS sequence"/>
</dbReference>
<dbReference type="InterPro" id="IPR013762">
    <property type="entry name" value="Integrase-like_cat_sf"/>
</dbReference>
<evidence type="ECO:0000256" key="1">
    <source>
        <dbReference type="ARBA" id="ARBA00023172"/>
    </source>
</evidence>
<proteinExistence type="predicted"/>
<gene>
    <name evidence="4" type="ORF">E3T53_08040</name>
</gene>
<dbReference type="GO" id="GO:0006310">
    <property type="term" value="P:DNA recombination"/>
    <property type="evidence" value="ECO:0007669"/>
    <property type="project" value="UniProtKB-KW"/>
</dbReference>
<dbReference type="EMBL" id="SOHQ01000026">
    <property type="protein sequence ID" value="TFD79042.1"/>
    <property type="molecule type" value="Genomic_DNA"/>
</dbReference>
<dbReference type="AlphaFoldDB" id="A0A4Y8KQ16"/>
<keyword evidence="5" id="KW-1185">Reference proteome</keyword>
<name>A0A4Y8KQ16_9MICO</name>